<name>A0A0G1S2N7_9BACT</name>
<protein>
    <submittedName>
        <fullName evidence="2">Uncharacterized protein</fullName>
    </submittedName>
</protein>
<accession>A0A0G1S2N7</accession>
<evidence type="ECO:0000313" key="3">
    <source>
        <dbReference type="Proteomes" id="UP000034364"/>
    </source>
</evidence>
<sequence length="167" mass="18348">MKSRQKGFSIIEAVLSIASVAIIGITFFPSISNLTSRSKRSIYESQASRLLGEEIEVVYNIFLSDWQGSVINYPEGQPYHPSIDSSGPNPVWTLEPGEQAGIETRFDRKVEVLGVCRDASNGVIKACADGGIGDENSKLIKAEIKWKDSGNEKTSKTQLLITNLERI</sequence>
<dbReference type="EMBL" id="LCNV01000019">
    <property type="protein sequence ID" value="KKU63636.1"/>
    <property type="molecule type" value="Genomic_DNA"/>
</dbReference>
<reference evidence="2 3" key="1">
    <citation type="journal article" date="2015" name="Nature">
        <title>rRNA introns, odd ribosomes, and small enigmatic genomes across a large radiation of phyla.</title>
        <authorList>
            <person name="Brown C.T."/>
            <person name="Hug L.A."/>
            <person name="Thomas B.C."/>
            <person name="Sharon I."/>
            <person name="Castelle C.J."/>
            <person name="Singh A."/>
            <person name="Wilkins M.J."/>
            <person name="Williams K.H."/>
            <person name="Banfield J.F."/>
        </authorList>
    </citation>
    <scope>NUCLEOTIDE SEQUENCE [LARGE SCALE GENOMIC DNA]</scope>
</reference>
<comment type="caution">
    <text evidence="2">The sequence shown here is derived from an EMBL/GenBank/DDBJ whole genome shotgun (WGS) entry which is preliminary data.</text>
</comment>
<evidence type="ECO:0000313" key="2">
    <source>
        <dbReference type="EMBL" id="KKU63636.1"/>
    </source>
</evidence>
<keyword evidence="1" id="KW-1133">Transmembrane helix</keyword>
<keyword evidence="1" id="KW-0812">Transmembrane</keyword>
<dbReference type="AlphaFoldDB" id="A0A0G1S2N7"/>
<feature type="transmembrane region" description="Helical" evidence="1">
    <location>
        <begin position="7"/>
        <end position="28"/>
    </location>
</feature>
<evidence type="ECO:0000256" key="1">
    <source>
        <dbReference type="SAM" id="Phobius"/>
    </source>
</evidence>
<organism evidence="2 3">
    <name type="scientific">Candidatus Amesbacteria bacterium GW2011_GWA1_47_16</name>
    <dbReference type="NCBI Taxonomy" id="1618353"/>
    <lineage>
        <taxon>Bacteria</taxon>
        <taxon>Candidatus Amesiibacteriota</taxon>
    </lineage>
</organism>
<gene>
    <name evidence="2" type="ORF">UX87_C0019G0003</name>
</gene>
<proteinExistence type="predicted"/>
<dbReference type="Proteomes" id="UP000034364">
    <property type="component" value="Unassembled WGS sequence"/>
</dbReference>
<keyword evidence="1" id="KW-0472">Membrane</keyword>